<sequence length="349" mass="36810">MPRALILGGTGMLGRATALRLLAAGWRVTVTGRDPANMPSEVAAAGAEFVPADRADAGRLRAALADGAELLVDCVCYTAADARLLLPLAEDADSTVLISSKAVYVDAHGNHPNSDVEPRYDGPIRETQATMAPSDIDHNSREGYGANKVAAEHVALDSGLPVSVLRPSLIHGVGAAFPREWVFVKRALDRRAAVLLARRGSGTVHPTAAANVAALIETVAHAPGARVLNIADPDVPSALDISRAIARHLGHDREEVLLDDSADPDLGLTPWDSTHPVVLDMSAAVELGYRPAGDYATTVAAEVDWLVDAVRNGDRAGIVPEAGDPRFSRFFDYAAEDGYLAGPRPRHDT</sequence>
<feature type="domain" description="NAD-dependent epimerase/dehydratase" evidence="1">
    <location>
        <begin position="4"/>
        <end position="201"/>
    </location>
</feature>
<protein>
    <submittedName>
        <fullName evidence="2">Reductase</fullName>
    </submittedName>
</protein>
<dbReference type="InterPro" id="IPR051783">
    <property type="entry name" value="NAD(P)-dependent_oxidoreduct"/>
</dbReference>
<dbReference type="PANTHER" id="PTHR48079">
    <property type="entry name" value="PROTEIN YEEZ"/>
    <property type="match status" value="1"/>
</dbReference>
<reference evidence="2 3" key="1">
    <citation type="submission" date="2021-01" db="EMBL/GenBank/DDBJ databases">
        <title>Whole genome shotgun sequence of Microbispora amethystogenes NBRC 101907.</title>
        <authorList>
            <person name="Komaki H."/>
            <person name="Tamura T."/>
        </authorList>
    </citation>
    <scope>NUCLEOTIDE SEQUENCE [LARGE SCALE GENOMIC DNA]</scope>
    <source>
        <strain evidence="2 3">NBRC 101907</strain>
    </source>
</reference>
<proteinExistence type="predicted"/>
<evidence type="ECO:0000313" key="2">
    <source>
        <dbReference type="EMBL" id="GIH36719.1"/>
    </source>
</evidence>
<keyword evidence="3" id="KW-1185">Reference proteome</keyword>
<evidence type="ECO:0000259" key="1">
    <source>
        <dbReference type="Pfam" id="PF01370"/>
    </source>
</evidence>
<dbReference type="Proteomes" id="UP000651728">
    <property type="component" value="Unassembled WGS sequence"/>
</dbReference>
<evidence type="ECO:0000313" key="3">
    <source>
        <dbReference type="Proteomes" id="UP000651728"/>
    </source>
</evidence>
<dbReference type="InterPro" id="IPR001509">
    <property type="entry name" value="Epimerase_deHydtase"/>
</dbReference>
<dbReference type="Pfam" id="PF01370">
    <property type="entry name" value="Epimerase"/>
    <property type="match status" value="1"/>
</dbReference>
<comment type="caution">
    <text evidence="2">The sequence shown here is derived from an EMBL/GenBank/DDBJ whole genome shotgun (WGS) entry which is preliminary data.</text>
</comment>
<dbReference type="PANTHER" id="PTHR48079:SF6">
    <property type="entry name" value="NAD(P)-BINDING DOMAIN-CONTAINING PROTEIN-RELATED"/>
    <property type="match status" value="1"/>
</dbReference>
<dbReference type="InterPro" id="IPR036291">
    <property type="entry name" value="NAD(P)-bd_dom_sf"/>
</dbReference>
<dbReference type="EMBL" id="BOOB01000066">
    <property type="protein sequence ID" value="GIH36719.1"/>
    <property type="molecule type" value="Genomic_DNA"/>
</dbReference>
<name>A0ABQ4FPG9_9ACTN</name>
<dbReference type="RefSeq" id="WP_204289367.1">
    <property type="nucleotide sequence ID" value="NZ_BAABEJ010000033.1"/>
</dbReference>
<gene>
    <name evidence="2" type="ORF">Mam01_68830</name>
</gene>
<accession>A0ABQ4FPG9</accession>
<dbReference type="SUPFAM" id="SSF51735">
    <property type="entry name" value="NAD(P)-binding Rossmann-fold domains"/>
    <property type="match status" value="1"/>
</dbReference>
<organism evidence="2 3">
    <name type="scientific">Microbispora amethystogenes</name>
    <dbReference type="NCBI Taxonomy" id="1427754"/>
    <lineage>
        <taxon>Bacteria</taxon>
        <taxon>Bacillati</taxon>
        <taxon>Actinomycetota</taxon>
        <taxon>Actinomycetes</taxon>
        <taxon>Streptosporangiales</taxon>
        <taxon>Streptosporangiaceae</taxon>
        <taxon>Microbispora</taxon>
    </lineage>
</organism>
<dbReference type="Gene3D" id="3.40.50.720">
    <property type="entry name" value="NAD(P)-binding Rossmann-like Domain"/>
    <property type="match status" value="1"/>
</dbReference>